<dbReference type="SUPFAM" id="SSF51445">
    <property type="entry name" value="(Trans)glycosidases"/>
    <property type="match status" value="1"/>
</dbReference>
<dbReference type="GO" id="GO:0005576">
    <property type="term" value="C:extracellular region"/>
    <property type="evidence" value="ECO:0007669"/>
    <property type="project" value="TreeGrafter"/>
</dbReference>
<reference evidence="3" key="1">
    <citation type="journal article" date="2013" name="Nat. Biotechnol.">
        <title>Chinese hamster genome sequenced from sorted chromosomes.</title>
        <authorList>
            <person name="Brinkrolf K."/>
            <person name="Rupp O."/>
            <person name="Laux H."/>
            <person name="Kollin F."/>
            <person name="Ernst W."/>
            <person name="Linke B."/>
            <person name="Kofler R."/>
            <person name="Romand S."/>
            <person name="Hesse F."/>
            <person name="Budach W.E."/>
            <person name="Galosy S."/>
            <person name="Muller D."/>
            <person name="Noll T."/>
            <person name="Wienberg J."/>
            <person name="Jostock T."/>
            <person name="Leonard M."/>
            <person name="Grillari J."/>
            <person name="Tauch A."/>
            <person name="Goesmann A."/>
            <person name="Helk B."/>
            <person name="Mott J.E."/>
            <person name="Puhler A."/>
            <person name="Borth N."/>
        </authorList>
    </citation>
    <scope>NUCLEOTIDE SEQUENCE [LARGE SCALE GENOMIC DNA]</scope>
    <source>
        <strain evidence="3">17A/GY</strain>
    </source>
</reference>
<name>A0A061INC1_CRIGR</name>
<keyword evidence="2" id="KW-0326">Glycosidase</keyword>
<gene>
    <name evidence="2" type="ORF">H671_1g2678</name>
</gene>
<dbReference type="Pfam" id="PF00704">
    <property type="entry name" value="Glyco_hydro_18"/>
    <property type="match status" value="1"/>
</dbReference>
<dbReference type="Proteomes" id="UP000030759">
    <property type="component" value="Unassembled WGS sequence"/>
</dbReference>
<keyword evidence="2" id="KW-0378">Hydrolase</keyword>
<protein>
    <submittedName>
        <fullName evidence="2">Acidic mammalian chitinase-like protein</fullName>
        <ecNumber evidence="2">3.2.1.14</ecNumber>
    </submittedName>
</protein>
<feature type="non-terminal residue" evidence="2">
    <location>
        <position position="87"/>
    </location>
</feature>
<dbReference type="GO" id="GO:0008843">
    <property type="term" value="F:endochitinase activity"/>
    <property type="evidence" value="ECO:0007669"/>
    <property type="project" value="UniProtKB-EC"/>
</dbReference>
<feature type="domain" description="GH18" evidence="1">
    <location>
        <begin position="1"/>
        <end position="85"/>
    </location>
</feature>
<accession>A0A061INC1</accession>
<feature type="non-terminal residue" evidence="2">
    <location>
        <position position="1"/>
    </location>
</feature>
<dbReference type="InterPro" id="IPR050314">
    <property type="entry name" value="Glycosyl_Hydrlase_18"/>
</dbReference>
<dbReference type="EC" id="3.2.1.14" evidence="2"/>
<dbReference type="GO" id="GO:0008061">
    <property type="term" value="F:chitin binding"/>
    <property type="evidence" value="ECO:0007669"/>
    <property type="project" value="TreeGrafter"/>
</dbReference>
<sequence length="87" mass="9787">ICTFLKNGATQVWNAAQQVPYAYYGNEWVGYDNIKSFLIKAQWLKKNRFGGAMIWAIDMDDFTGSFCGQGTFPLTSTLKKALKLHSA</sequence>
<dbReference type="GO" id="GO:0006032">
    <property type="term" value="P:chitin catabolic process"/>
    <property type="evidence" value="ECO:0007669"/>
    <property type="project" value="TreeGrafter"/>
</dbReference>
<dbReference type="AlphaFoldDB" id="A0A061INC1"/>
<dbReference type="Gene3D" id="3.20.20.80">
    <property type="entry name" value="Glycosidases"/>
    <property type="match status" value="1"/>
</dbReference>
<dbReference type="InterPro" id="IPR017853">
    <property type="entry name" value="GH"/>
</dbReference>
<dbReference type="InterPro" id="IPR029070">
    <property type="entry name" value="Chitinase_insertion_sf"/>
</dbReference>
<evidence type="ECO:0000259" key="1">
    <source>
        <dbReference type="PROSITE" id="PS51910"/>
    </source>
</evidence>
<organism evidence="2 3">
    <name type="scientific">Cricetulus griseus</name>
    <name type="common">Chinese hamster</name>
    <name type="synonym">Cricetulus barabensis griseus</name>
    <dbReference type="NCBI Taxonomy" id="10029"/>
    <lineage>
        <taxon>Eukaryota</taxon>
        <taxon>Metazoa</taxon>
        <taxon>Chordata</taxon>
        <taxon>Craniata</taxon>
        <taxon>Vertebrata</taxon>
        <taxon>Euteleostomi</taxon>
        <taxon>Mammalia</taxon>
        <taxon>Eutheria</taxon>
        <taxon>Euarchontoglires</taxon>
        <taxon>Glires</taxon>
        <taxon>Rodentia</taxon>
        <taxon>Myomorpha</taxon>
        <taxon>Muroidea</taxon>
        <taxon>Cricetidae</taxon>
        <taxon>Cricetinae</taxon>
        <taxon>Cricetulus</taxon>
    </lineage>
</organism>
<evidence type="ECO:0000313" key="2">
    <source>
        <dbReference type="EMBL" id="ERE88952.1"/>
    </source>
</evidence>
<dbReference type="PANTHER" id="PTHR11177">
    <property type="entry name" value="CHITINASE"/>
    <property type="match status" value="1"/>
</dbReference>
<dbReference type="InterPro" id="IPR001223">
    <property type="entry name" value="Glyco_hydro18_cat"/>
</dbReference>
<dbReference type="GO" id="GO:0005975">
    <property type="term" value="P:carbohydrate metabolic process"/>
    <property type="evidence" value="ECO:0007669"/>
    <property type="project" value="InterPro"/>
</dbReference>
<dbReference type="PROSITE" id="PS51910">
    <property type="entry name" value="GH18_2"/>
    <property type="match status" value="1"/>
</dbReference>
<evidence type="ECO:0000313" key="3">
    <source>
        <dbReference type="Proteomes" id="UP000030759"/>
    </source>
</evidence>
<proteinExistence type="predicted"/>
<dbReference type="EMBL" id="KE665236">
    <property type="protein sequence ID" value="ERE88952.1"/>
    <property type="molecule type" value="Genomic_DNA"/>
</dbReference>
<dbReference type="SUPFAM" id="SSF54556">
    <property type="entry name" value="Chitinase insertion domain"/>
    <property type="match status" value="1"/>
</dbReference>
<dbReference type="PANTHER" id="PTHR11177:SF188">
    <property type="entry name" value="ACIDIC MAMMALIAN CHITINASE"/>
    <property type="match status" value="1"/>
</dbReference>